<keyword evidence="12 17" id="KW-1133">Transmembrane helix</keyword>
<evidence type="ECO:0000256" key="13">
    <source>
        <dbReference type="ARBA" id="ARBA00023136"/>
    </source>
</evidence>
<feature type="compositionally biased region" description="Polar residues" evidence="16">
    <location>
        <begin position="364"/>
        <end position="386"/>
    </location>
</feature>
<dbReference type="GO" id="GO:0008270">
    <property type="term" value="F:zinc ion binding"/>
    <property type="evidence" value="ECO:0007669"/>
    <property type="project" value="UniProtKB-KW"/>
</dbReference>
<dbReference type="PROSITE" id="PS50089">
    <property type="entry name" value="ZF_RING_2"/>
    <property type="match status" value="1"/>
</dbReference>
<comment type="pathway">
    <text evidence="3">Protein modification; protein ubiquitination.</text>
</comment>
<keyword evidence="9 15" id="KW-0863">Zinc-finger</keyword>
<dbReference type="InterPro" id="IPR001841">
    <property type="entry name" value="Znf_RING"/>
</dbReference>
<evidence type="ECO:0000256" key="4">
    <source>
        <dbReference type="ARBA" id="ARBA00012483"/>
    </source>
</evidence>
<feature type="region of interest" description="Disordered" evidence="16">
    <location>
        <begin position="1"/>
        <end position="39"/>
    </location>
</feature>
<evidence type="ECO:0000259" key="18">
    <source>
        <dbReference type="PROSITE" id="PS50089"/>
    </source>
</evidence>
<feature type="domain" description="RING-type" evidence="18">
    <location>
        <begin position="124"/>
        <end position="166"/>
    </location>
</feature>
<evidence type="ECO:0000256" key="9">
    <source>
        <dbReference type="ARBA" id="ARBA00022771"/>
    </source>
</evidence>
<keyword evidence="10" id="KW-0833">Ubl conjugation pathway</keyword>
<evidence type="ECO:0000256" key="6">
    <source>
        <dbReference type="ARBA" id="ARBA00022692"/>
    </source>
</evidence>
<dbReference type="PANTHER" id="PTHR46539:SF1">
    <property type="entry name" value="E3 UBIQUITIN-PROTEIN LIGASE ATL42"/>
    <property type="match status" value="1"/>
</dbReference>
<feature type="transmembrane region" description="Helical" evidence="17">
    <location>
        <begin position="46"/>
        <end position="67"/>
    </location>
</feature>
<dbReference type="GO" id="GO:0061630">
    <property type="term" value="F:ubiquitin protein ligase activity"/>
    <property type="evidence" value="ECO:0007669"/>
    <property type="project" value="UniProtKB-EC"/>
</dbReference>
<reference evidence="19" key="1">
    <citation type="submission" date="2020-06" db="EMBL/GenBank/DDBJ databases">
        <title>WGS assembly of Ceratodon purpureus strain R40.</title>
        <authorList>
            <person name="Carey S.B."/>
            <person name="Jenkins J."/>
            <person name="Shu S."/>
            <person name="Lovell J.T."/>
            <person name="Sreedasyam A."/>
            <person name="Maumus F."/>
            <person name="Tiley G.P."/>
            <person name="Fernandez-Pozo N."/>
            <person name="Barry K."/>
            <person name="Chen C."/>
            <person name="Wang M."/>
            <person name="Lipzen A."/>
            <person name="Daum C."/>
            <person name="Saski C.A."/>
            <person name="Payton A.C."/>
            <person name="Mcbreen J.C."/>
            <person name="Conrad R.E."/>
            <person name="Kollar L.M."/>
            <person name="Olsson S."/>
            <person name="Huttunen S."/>
            <person name="Landis J.B."/>
            <person name="Wickett N.J."/>
            <person name="Johnson M.G."/>
            <person name="Rensing S.A."/>
            <person name="Grimwood J."/>
            <person name="Schmutz J."/>
            <person name="Mcdaniel S.F."/>
        </authorList>
    </citation>
    <scope>NUCLEOTIDE SEQUENCE</scope>
    <source>
        <strain evidence="19">R40</strain>
    </source>
</reference>
<comment type="subcellular location">
    <subcellularLocation>
        <location evidence="2">Membrane</location>
        <topology evidence="2">Single-pass membrane protein</topology>
    </subcellularLocation>
</comment>
<keyword evidence="11" id="KW-0862">Zinc</keyword>
<keyword evidence="13 17" id="KW-0472">Membrane</keyword>
<evidence type="ECO:0000256" key="3">
    <source>
        <dbReference type="ARBA" id="ARBA00004906"/>
    </source>
</evidence>
<keyword evidence="6 17" id="KW-0812">Transmembrane</keyword>
<keyword evidence="7" id="KW-0479">Metal-binding</keyword>
<dbReference type="CDD" id="cd16461">
    <property type="entry name" value="RING-H2_EL5-like"/>
    <property type="match status" value="1"/>
</dbReference>
<evidence type="ECO:0000256" key="7">
    <source>
        <dbReference type="ARBA" id="ARBA00022723"/>
    </source>
</evidence>
<evidence type="ECO:0000313" key="19">
    <source>
        <dbReference type="EMBL" id="KAG0591848.1"/>
    </source>
</evidence>
<evidence type="ECO:0000256" key="8">
    <source>
        <dbReference type="ARBA" id="ARBA00022729"/>
    </source>
</evidence>
<comment type="caution">
    <text evidence="19">The sequence shown here is derived from an EMBL/GenBank/DDBJ whole genome shotgun (WGS) entry which is preliminary data.</text>
</comment>
<evidence type="ECO:0000256" key="17">
    <source>
        <dbReference type="SAM" id="Phobius"/>
    </source>
</evidence>
<evidence type="ECO:0000256" key="10">
    <source>
        <dbReference type="ARBA" id="ARBA00022786"/>
    </source>
</evidence>
<dbReference type="SUPFAM" id="SSF57850">
    <property type="entry name" value="RING/U-box"/>
    <property type="match status" value="1"/>
</dbReference>
<protein>
    <recommendedName>
        <fullName evidence="4">RING-type E3 ubiquitin transferase</fullName>
        <ecNumber evidence="4">2.3.2.27</ecNumber>
    </recommendedName>
</protein>
<organism evidence="19 20">
    <name type="scientific">Ceratodon purpureus</name>
    <name type="common">Fire moss</name>
    <name type="synonym">Dicranum purpureum</name>
    <dbReference type="NCBI Taxonomy" id="3225"/>
    <lineage>
        <taxon>Eukaryota</taxon>
        <taxon>Viridiplantae</taxon>
        <taxon>Streptophyta</taxon>
        <taxon>Embryophyta</taxon>
        <taxon>Bryophyta</taxon>
        <taxon>Bryophytina</taxon>
        <taxon>Bryopsida</taxon>
        <taxon>Dicranidae</taxon>
        <taxon>Pseudoditrichales</taxon>
        <taxon>Ditrichaceae</taxon>
        <taxon>Ceratodon</taxon>
    </lineage>
</organism>
<keyword evidence="5" id="KW-0808">Transferase</keyword>
<sequence length="519" mass="57683">MSLPYRDYEGPAPAPSPYYRPPSNGSRPFPDAPVRGSSGTSFRPSIAVIIAVLTTMFSITFLLILYAKHCKRSAEAEAAEAPPEEAPAAPAAFHVDAGLDRAIVEALPMFTFAALQGVKEGLECAVCLSRFEDADILRLLPKCKHAFHLDCVDTWLISHSTCPLCRHCITFEDLALVDELVAVRNSQEAVIQELDTVATLPRSCSLPRRSSVERRERSSQIIIQRDSIDGTISTKRQTSVGRTDGMLLGDPPLECTFDSHPMVSGRRLGHRIIISDVVMQQRWSDFASADILFLNTHTLFGPNERLSVSRMSNSSKSDLHPPFRRGEELFTRRSSSSSSTCQEFTIVDGKARLSSSFSRKDRGSTSWKHSTSTKAGYDEISNQALETNIEMPPEPSRRSTSRLSGIIDRPPLPPGVKGDGRSLPFLKRGFSLGRTIIDPEGRLLPRTDVRSMSEITELDRIAQSRKKLDLFVSGARLESAPTRDEEKARKWLSIARKTLNRFVGREKRALYGPENQQRV</sequence>
<dbReference type="AlphaFoldDB" id="A0A8T0JAI7"/>
<evidence type="ECO:0000256" key="16">
    <source>
        <dbReference type="SAM" id="MobiDB-lite"/>
    </source>
</evidence>
<comment type="similarity">
    <text evidence="14">Belongs to the RING-type zinc finger family. ATL subfamily.</text>
</comment>
<dbReference type="InterPro" id="IPR013083">
    <property type="entry name" value="Znf_RING/FYVE/PHD"/>
</dbReference>
<dbReference type="SMART" id="SM00184">
    <property type="entry name" value="RING"/>
    <property type="match status" value="1"/>
</dbReference>
<evidence type="ECO:0000256" key="14">
    <source>
        <dbReference type="ARBA" id="ARBA00024209"/>
    </source>
</evidence>
<dbReference type="GO" id="GO:0016020">
    <property type="term" value="C:membrane"/>
    <property type="evidence" value="ECO:0007669"/>
    <property type="project" value="UniProtKB-SubCell"/>
</dbReference>
<dbReference type="EMBL" id="CM026421">
    <property type="protein sequence ID" value="KAG0591848.1"/>
    <property type="molecule type" value="Genomic_DNA"/>
</dbReference>
<gene>
    <name evidence="19" type="ORF">KC19_1G207100</name>
</gene>
<proteinExistence type="inferred from homology"/>
<evidence type="ECO:0000256" key="2">
    <source>
        <dbReference type="ARBA" id="ARBA00004167"/>
    </source>
</evidence>
<name>A0A8T0JAI7_CERPU</name>
<comment type="catalytic activity">
    <reaction evidence="1">
        <text>S-ubiquitinyl-[E2 ubiquitin-conjugating enzyme]-L-cysteine + [acceptor protein]-L-lysine = [E2 ubiquitin-conjugating enzyme]-L-cysteine + N(6)-ubiquitinyl-[acceptor protein]-L-lysine.</text>
        <dbReference type="EC" id="2.3.2.27"/>
    </reaction>
</comment>
<dbReference type="Gene3D" id="3.30.40.10">
    <property type="entry name" value="Zinc/RING finger domain, C3HC4 (zinc finger)"/>
    <property type="match status" value="1"/>
</dbReference>
<evidence type="ECO:0000256" key="12">
    <source>
        <dbReference type="ARBA" id="ARBA00022989"/>
    </source>
</evidence>
<keyword evidence="20" id="KW-1185">Reference proteome</keyword>
<accession>A0A8T0JAI7</accession>
<evidence type="ECO:0000313" key="20">
    <source>
        <dbReference type="Proteomes" id="UP000822688"/>
    </source>
</evidence>
<evidence type="ECO:0000256" key="5">
    <source>
        <dbReference type="ARBA" id="ARBA00022679"/>
    </source>
</evidence>
<dbReference type="EC" id="2.3.2.27" evidence="4"/>
<dbReference type="PANTHER" id="PTHR46539">
    <property type="entry name" value="E3 UBIQUITIN-PROTEIN LIGASE ATL42"/>
    <property type="match status" value="1"/>
</dbReference>
<evidence type="ECO:0000256" key="11">
    <source>
        <dbReference type="ARBA" id="ARBA00022833"/>
    </source>
</evidence>
<dbReference type="Proteomes" id="UP000822688">
    <property type="component" value="Chromosome 1"/>
</dbReference>
<keyword evidence="8" id="KW-0732">Signal</keyword>
<dbReference type="Pfam" id="PF13639">
    <property type="entry name" value="zf-RING_2"/>
    <property type="match status" value="1"/>
</dbReference>
<evidence type="ECO:0000256" key="1">
    <source>
        <dbReference type="ARBA" id="ARBA00000900"/>
    </source>
</evidence>
<evidence type="ECO:0000256" key="15">
    <source>
        <dbReference type="PROSITE-ProRule" id="PRU00175"/>
    </source>
</evidence>
<feature type="region of interest" description="Disordered" evidence="16">
    <location>
        <begin position="355"/>
        <end position="420"/>
    </location>
</feature>
<dbReference type="FunFam" id="3.30.40.10:FF:000285">
    <property type="entry name" value="RING-H2 finger protein ATL43"/>
    <property type="match status" value="1"/>
</dbReference>